<feature type="region of interest" description="Disordered" evidence="1">
    <location>
        <begin position="56"/>
        <end position="115"/>
    </location>
</feature>
<feature type="compositionally biased region" description="Polar residues" evidence="1">
    <location>
        <begin position="56"/>
        <end position="66"/>
    </location>
</feature>
<evidence type="ECO:0000256" key="1">
    <source>
        <dbReference type="SAM" id="MobiDB-lite"/>
    </source>
</evidence>
<sequence>MYQNGNRRRINTTENPPLVIPLEEIEEVYEEIDESNMIDDVENLMNINLSDSDTNGSYVLPNSNDYLTPCQPTDEDAKTNNLNENKSESSSSFDENHKISSDHESTSSSSEMIGERSSYLNPYEPIIHSVDINEYSSTHKIDDSGSSESDTQTMESGYLNPYQPIVPDRDLHEYKSVLKCSDGSDFAMSDECTKEMGVEFPHPYQDLKSEIDTHEFKLVDDIASDTVSTNLDIATYD</sequence>
<name>A0A6J8B733_MYTCO</name>
<evidence type="ECO:0000313" key="3">
    <source>
        <dbReference type="Proteomes" id="UP000507470"/>
    </source>
</evidence>
<keyword evidence="3" id="KW-1185">Reference proteome</keyword>
<feature type="compositionally biased region" description="Low complexity" evidence="1">
    <location>
        <begin position="106"/>
        <end position="115"/>
    </location>
</feature>
<proteinExistence type="predicted"/>
<dbReference type="Proteomes" id="UP000507470">
    <property type="component" value="Unassembled WGS sequence"/>
</dbReference>
<protein>
    <submittedName>
        <fullName evidence="2">Uncharacterized protein</fullName>
    </submittedName>
</protein>
<reference evidence="2 3" key="1">
    <citation type="submission" date="2020-06" db="EMBL/GenBank/DDBJ databases">
        <authorList>
            <person name="Li R."/>
            <person name="Bekaert M."/>
        </authorList>
    </citation>
    <scope>NUCLEOTIDE SEQUENCE [LARGE SCALE GENOMIC DNA]</scope>
    <source>
        <strain evidence="3">wild</strain>
    </source>
</reference>
<dbReference type="EMBL" id="CACVKT020002620">
    <property type="protein sequence ID" value="CAC5379130.1"/>
    <property type="molecule type" value="Genomic_DNA"/>
</dbReference>
<feature type="compositionally biased region" description="Basic and acidic residues" evidence="1">
    <location>
        <begin position="94"/>
        <end position="105"/>
    </location>
</feature>
<organism evidence="2 3">
    <name type="scientific">Mytilus coruscus</name>
    <name type="common">Sea mussel</name>
    <dbReference type="NCBI Taxonomy" id="42192"/>
    <lineage>
        <taxon>Eukaryota</taxon>
        <taxon>Metazoa</taxon>
        <taxon>Spiralia</taxon>
        <taxon>Lophotrochozoa</taxon>
        <taxon>Mollusca</taxon>
        <taxon>Bivalvia</taxon>
        <taxon>Autobranchia</taxon>
        <taxon>Pteriomorphia</taxon>
        <taxon>Mytilida</taxon>
        <taxon>Mytiloidea</taxon>
        <taxon>Mytilidae</taxon>
        <taxon>Mytilinae</taxon>
        <taxon>Mytilus</taxon>
    </lineage>
</organism>
<dbReference type="AlphaFoldDB" id="A0A6J8B733"/>
<feature type="region of interest" description="Disordered" evidence="1">
    <location>
        <begin position="137"/>
        <end position="157"/>
    </location>
</feature>
<accession>A0A6J8B733</accession>
<evidence type="ECO:0000313" key="2">
    <source>
        <dbReference type="EMBL" id="CAC5379130.1"/>
    </source>
</evidence>
<gene>
    <name evidence="2" type="ORF">MCOR_15223</name>
</gene>
<feature type="compositionally biased region" description="Low complexity" evidence="1">
    <location>
        <begin position="80"/>
        <end position="93"/>
    </location>
</feature>
<feature type="compositionally biased region" description="Polar residues" evidence="1">
    <location>
        <begin position="144"/>
        <end position="155"/>
    </location>
</feature>